<dbReference type="EMBL" id="CP108021">
    <property type="protein sequence ID" value="WUM20586.1"/>
    <property type="molecule type" value="Genomic_DNA"/>
</dbReference>
<dbReference type="AlphaFoldDB" id="A0AAU4K3F8"/>
<organism evidence="1 2">
    <name type="scientific">Williamsia herbipolensis</name>
    <dbReference type="NCBI Taxonomy" id="1603258"/>
    <lineage>
        <taxon>Bacteria</taxon>
        <taxon>Bacillati</taxon>
        <taxon>Actinomycetota</taxon>
        <taxon>Actinomycetes</taxon>
        <taxon>Mycobacteriales</taxon>
        <taxon>Nocardiaceae</taxon>
        <taxon>Williamsia</taxon>
    </lineage>
</organism>
<accession>A0AAU4K3F8</accession>
<sequence length="377" mass="40427">MTVIAEGRTAGAVRTAERVLSARAGSPVVLDDPVDLAGSGRTDVVRVRVAQNPLSPDRSLVIKVLPADEPADAFARELASYKYATALPMRSRPGPQLIASDSAERLIVLSDLGHGRSMSVLLASTDWADPSHAISAWGQALGRMHAATVGGEDDFAALLRHGPARGDVEALTAQVQVAVSRAPEVLGEHLGVEFSTGFVELLTRAQLLFAEGEHRAFSPSDVGPPNILINDDGVQFMDYEWGGFRDATLDIGYAVVTFGAELAPRWADRRADLETAMVDAWRSEIQAIWPALSHDGELNRKVLTARALWVWLATVWMLPVELGDDRHARGLALRTSDPAVVVARWTDLAAAARRTGDQDIAADADAIGAALDAAWLR</sequence>
<proteinExistence type="predicted"/>
<dbReference type="KEGG" id="whr:OG579_01740"/>
<name>A0AAU4K3F8_9NOCA</name>
<dbReference type="Gene3D" id="3.90.1200.10">
    <property type="match status" value="1"/>
</dbReference>
<protein>
    <recommendedName>
        <fullName evidence="3">Aminoglycoside phosphotransferase domain-containing protein</fullName>
    </recommendedName>
</protein>
<dbReference type="SUPFAM" id="SSF56112">
    <property type="entry name" value="Protein kinase-like (PK-like)"/>
    <property type="match status" value="1"/>
</dbReference>
<evidence type="ECO:0000313" key="2">
    <source>
        <dbReference type="Proteomes" id="UP001432128"/>
    </source>
</evidence>
<keyword evidence="2" id="KW-1185">Reference proteome</keyword>
<evidence type="ECO:0008006" key="3">
    <source>
        <dbReference type="Google" id="ProtNLM"/>
    </source>
</evidence>
<dbReference type="Proteomes" id="UP001432128">
    <property type="component" value="Chromosome"/>
</dbReference>
<gene>
    <name evidence="1" type="ORF">OG579_01740</name>
</gene>
<dbReference type="RefSeq" id="WP_328857854.1">
    <property type="nucleotide sequence ID" value="NZ_CP108021.1"/>
</dbReference>
<reference evidence="1 2" key="1">
    <citation type="submission" date="2022-10" db="EMBL/GenBank/DDBJ databases">
        <title>The complete genomes of actinobacterial strains from the NBC collection.</title>
        <authorList>
            <person name="Joergensen T.S."/>
            <person name="Alvarez Arevalo M."/>
            <person name="Sterndorff E.B."/>
            <person name="Faurdal D."/>
            <person name="Vuksanovic O."/>
            <person name="Mourched A.-S."/>
            <person name="Charusanti P."/>
            <person name="Shaw S."/>
            <person name="Blin K."/>
            <person name="Weber T."/>
        </authorList>
    </citation>
    <scope>NUCLEOTIDE SEQUENCE [LARGE SCALE GENOMIC DNA]</scope>
    <source>
        <strain evidence="1 2">NBC_00319</strain>
    </source>
</reference>
<evidence type="ECO:0000313" key="1">
    <source>
        <dbReference type="EMBL" id="WUM20586.1"/>
    </source>
</evidence>
<dbReference type="InterPro" id="IPR011009">
    <property type="entry name" value="Kinase-like_dom_sf"/>
</dbReference>